<dbReference type="InterPro" id="IPR023347">
    <property type="entry name" value="Lysozyme_dom_sf"/>
</dbReference>
<keyword evidence="5" id="KW-1185">Reference proteome</keyword>
<dbReference type="Pfam" id="PF16754">
    <property type="entry name" value="Pesticin"/>
    <property type="match status" value="1"/>
</dbReference>
<proteinExistence type="predicted"/>
<name>A0A3R8V7D8_9GAMM</name>
<evidence type="ECO:0000256" key="2">
    <source>
        <dbReference type="ARBA" id="ARBA00022638"/>
    </source>
</evidence>
<comment type="caution">
    <text evidence="4">The sequence shown here is derived from an EMBL/GenBank/DDBJ whole genome shotgun (WGS) entry which is preliminary data.</text>
</comment>
<reference evidence="4" key="1">
    <citation type="submission" date="2018-11" db="EMBL/GenBank/DDBJ databases">
        <title>Draft genome sequences of proposed Pectobacterium aquaticum sp. nov. isolated in France from fresh water.</title>
        <authorList>
            <person name="Pedron J."/>
            <person name="Barny M.A."/>
        </authorList>
    </citation>
    <scope>NUCLEOTIDE SEQUENCE [LARGE SCALE GENOMIC DNA]</scope>
    <source>
        <strain evidence="4">A35-S23-M15</strain>
    </source>
</reference>
<evidence type="ECO:0000313" key="5">
    <source>
        <dbReference type="Proteomes" id="UP000256817"/>
    </source>
</evidence>
<dbReference type="GeneID" id="51387450"/>
<dbReference type="Gene3D" id="1.10.530.40">
    <property type="match status" value="1"/>
</dbReference>
<protein>
    <submittedName>
        <fullName evidence="4">Calcium-binding protein</fullName>
    </submittedName>
</protein>
<dbReference type="InterPro" id="IPR031922">
    <property type="entry name" value="Pesticin_C"/>
</dbReference>
<keyword evidence="2" id="KW-0081">Bacteriolytic enzyme</keyword>
<dbReference type="Proteomes" id="UP000256817">
    <property type="component" value="Unassembled WGS sequence"/>
</dbReference>
<keyword evidence="1" id="KW-0929">Antimicrobial</keyword>
<accession>A0A3R8V7D8</accession>
<dbReference type="RefSeq" id="WP_072041017.1">
    <property type="nucleotide sequence ID" value="NZ_QHJW02000003.1"/>
</dbReference>
<evidence type="ECO:0000313" key="4">
    <source>
        <dbReference type="EMBL" id="RRO11811.1"/>
    </source>
</evidence>
<evidence type="ECO:0000256" key="1">
    <source>
        <dbReference type="ARBA" id="ARBA00022529"/>
    </source>
</evidence>
<evidence type="ECO:0000259" key="3">
    <source>
        <dbReference type="Pfam" id="PF16754"/>
    </source>
</evidence>
<dbReference type="CDD" id="cd16903">
    <property type="entry name" value="pesticin_lyz-like"/>
    <property type="match status" value="1"/>
</dbReference>
<feature type="domain" description="Pesticin C-terminal" evidence="3">
    <location>
        <begin position="42"/>
        <end position="158"/>
    </location>
</feature>
<organism evidence="4 5">
    <name type="scientific">Pectobacterium aquaticum</name>
    <dbReference type="NCBI Taxonomy" id="2204145"/>
    <lineage>
        <taxon>Bacteria</taxon>
        <taxon>Pseudomonadati</taxon>
        <taxon>Pseudomonadota</taxon>
        <taxon>Gammaproteobacteria</taxon>
        <taxon>Enterobacterales</taxon>
        <taxon>Pectobacteriaceae</taxon>
        <taxon>Pectobacterium</taxon>
    </lineage>
</organism>
<sequence>MSDINDGASLITDGKLTFNSEGNNIKGSKYYSRVIHYPERGGLSGVTIGRGYDMGKRTRQEIYSDLTMAGISQEKSTIISHSAGLIGFQAKEFVRVNKDKIGEITEQQQISLFKHTYRSYVIRARSVYNQKTKDMREKPDWEELQPAIRDILIDIVYQGYRGDTIMLAATTNNIDDIISLIMNSSELRRDENSRNRVKYLNESRAR</sequence>
<dbReference type="EMBL" id="QHJW02000003">
    <property type="protein sequence ID" value="RRO11811.1"/>
    <property type="molecule type" value="Genomic_DNA"/>
</dbReference>
<gene>
    <name evidence="4" type="ORF">DMB85_001670</name>
</gene>